<evidence type="ECO:0000313" key="2">
    <source>
        <dbReference type="Proteomes" id="UP001165064"/>
    </source>
</evidence>
<reference evidence="1" key="1">
    <citation type="submission" date="2023-04" db="EMBL/GenBank/DDBJ databases">
        <title>Ambrosiozyma monospora NBRC 10751.</title>
        <authorList>
            <person name="Ichikawa N."/>
            <person name="Sato H."/>
            <person name="Tonouchi N."/>
        </authorList>
    </citation>
    <scope>NUCLEOTIDE SEQUENCE</scope>
    <source>
        <strain evidence="1">NBRC 10751</strain>
    </source>
</reference>
<sequence length="335" mass="36778">MSSHIGIQVNSATTPSNASLNQTNESLKQSDLSALNQIQQINSYDSDLGILTPMSWALSEKSVGNTLSEYELDLHDIFDNNFSSESLVVPTTTTPQMDQRWPEPRKNSAPAVVGRGSTNSALGRANEFETPTIDIQHDNSESFTHSHFLDGYSMSPDDSSASSQWSFSASSSDAGSPMQNSFSSDNNSWDQLLNSLCPTTLTLPKSSLSNITQSYSTGNLPENNLLTYHTSTHSQSYSQSQSHSHSHSHSLSSIDFGNLLTTEPYTHQNTSSNTLRSNSLGVLNRRKRTKSVIKKKRTPHQPFTDTKVKSLKVSHNTNVLSKIVSLKGHSRVKII</sequence>
<gene>
    <name evidence="1" type="ORF">Amon02_000960800</name>
</gene>
<comment type="caution">
    <text evidence="1">The sequence shown here is derived from an EMBL/GenBank/DDBJ whole genome shotgun (WGS) entry which is preliminary data.</text>
</comment>
<name>A0ACB5TTL6_AMBMO</name>
<dbReference type="Proteomes" id="UP001165064">
    <property type="component" value="Unassembled WGS sequence"/>
</dbReference>
<protein>
    <submittedName>
        <fullName evidence="1">Unnamed protein product</fullName>
    </submittedName>
</protein>
<evidence type="ECO:0000313" key="1">
    <source>
        <dbReference type="EMBL" id="GME94601.1"/>
    </source>
</evidence>
<accession>A0ACB5TTL6</accession>
<proteinExistence type="predicted"/>
<dbReference type="EMBL" id="BSXS01009097">
    <property type="protein sequence ID" value="GME94601.1"/>
    <property type="molecule type" value="Genomic_DNA"/>
</dbReference>
<keyword evidence="2" id="KW-1185">Reference proteome</keyword>
<organism evidence="1 2">
    <name type="scientific">Ambrosiozyma monospora</name>
    <name type="common">Yeast</name>
    <name type="synonym">Endomycopsis monosporus</name>
    <dbReference type="NCBI Taxonomy" id="43982"/>
    <lineage>
        <taxon>Eukaryota</taxon>
        <taxon>Fungi</taxon>
        <taxon>Dikarya</taxon>
        <taxon>Ascomycota</taxon>
        <taxon>Saccharomycotina</taxon>
        <taxon>Pichiomycetes</taxon>
        <taxon>Pichiales</taxon>
        <taxon>Pichiaceae</taxon>
        <taxon>Ambrosiozyma</taxon>
    </lineage>
</organism>